<evidence type="ECO:0000256" key="11">
    <source>
        <dbReference type="SAM" id="SignalP"/>
    </source>
</evidence>
<evidence type="ECO:0000256" key="9">
    <source>
        <dbReference type="RuleBase" id="RU361169"/>
    </source>
</evidence>
<organism evidence="13 14">
    <name type="scientific">Quercus suber</name>
    <name type="common">Cork oak</name>
    <dbReference type="NCBI Taxonomy" id="58331"/>
    <lineage>
        <taxon>Eukaryota</taxon>
        <taxon>Viridiplantae</taxon>
        <taxon>Streptophyta</taxon>
        <taxon>Embryophyta</taxon>
        <taxon>Tracheophyta</taxon>
        <taxon>Spermatophyta</taxon>
        <taxon>Magnoliopsida</taxon>
        <taxon>eudicotyledons</taxon>
        <taxon>Gunneridae</taxon>
        <taxon>Pentapetalae</taxon>
        <taxon>rosids</taxon>
        <taxon>fabids</taxon>
        <taxon>Fagales</taxon>
        <taxon>Fagaceae</taxon>
        <taxon>Quercus</taxon>
    </lineage>
</organism>
<keyword evidence="3" id="KW-0134">Cell wall</keyword>
<accession>A0AAW0J4T9</accession>
<dbReference type="InterPro" id="IPR000743">
    <property type="entry name" value="Glyco_hydro_28"/>
</dbReference>
<feature type="signal peptide" evidence="11">
    <location>
        <begin position="1"/>
        <end position="22"/>
    </location>
</feature>
<dbReference type="AlphaFoldDB" id="A0AAW0J4T9"/>
<evidence type="ECO:0000313" key="13">
    <source>
        <dbReference type="EMBL" id="KAK7821548.1"/>
    </source>
</evidence>
<keyword evidence="14" id="KW-1185">Reference proteome</keyword>
<dbReference type="InterPro" id="IPR006626">
    <property type="entry name" value="PbH1"/>
</dbReference>
<feature type="active site" evidence="8">
    <location>
        <position position="331"/>
    </location>
</feature>
<dbReference type="Pfam" id="PF12708">
    <property type="entry name" value="Pect-lyase_RHGA_epim"/>
    <property type="match status" value="1"/>
</dbReference>
<evidence type="ECO:0000256" key="7">
    <source>
        <dbReference type="ARBA" id="ARBA00023316"/>
    </source>
</evidence>
<evidence type="ECO:0000259" key="12">
    <source>
        <dbReference type="Pfam" id="PF12708"/>
    </source>
</evidence>
<dbReference type="GO" id="GO:0004650">
    <property type="term" value="F:polygalacturonase activity"/>
    <property type="evidence" value="ECO:0007669"/>
    <property type="project" value="InterPro"/>
</dbReference>
<comment type="similarity">
    <text evidence="2 9">Belongs to the glycosyl hydrolase 28 family.</text>
</comment>
<keyword evidence="5 9" id="KW-0378">Hydrolase</keyword>
<evidence type="ECO:0000256" key="2">
    <source>
        <dbReference type="ARBA" id="ARBA00008834"/>
    </source>
</evidence>
<dbReference type="SMART" id="SM00710">
    <property type="entry name" value="PbH1"/>
    <property type="match status" value="6"/>
</dbReference>
<dbReference type="FunFam" id="2.160.20.10:FF:000016">
    <property type="entry name" value="Polygalacturonase 7"/>
    <property type="match status" value="1"/>
</dbReference>
<dbReference type="Gene3D" id="2.160.20.10">
    <property type="entry name" value="Single-stranded right-handed beta-helix, Pectin lyase-like"/>
    <property type="match status" value="2"/>
</dbReference>
<dbReference type="GO" id="GO:0005975">
    <property type="term" value="P:carbohydrate metabolic process"/>
    <property type="evidence" value="ECO:0007669"/>
    <property type="project" value="InterPro"/>
</dbReference>
<keyword evidence="10" id="KW-0472">Membrane</keyword>
<feature type="transmembrane region" description="Helical" evidence="10">
    <location>
        <begin position="92"/>
        <end position="113"/>
    </location>
</feature>
<keyword evidence="10" id="KW-0812">Transmembrane</keyword>
<sequence>MAYLRSSVVLTLLSMFISVVLASPMTYNVVSLGAKADGKSDSTQAFVSAWTKACASVKPAIIYVPVGRFYLRQLTDKVTNRHIIFSSKLTKMAYLRSFVVLILLSMFISVVLASPMTYNVVSLGAKADGKSDSTQAFVSAWTKACASVKPAIIYVPVGRFYLRQLVFSGPCKNNAIIMRIAGTLVAPSDYRILGNKGNWIVFEHVDGVTISGGILDAQGTGLWACKASGSSCPSGATTLEFSNSNNIVVQALTSLNSQMFHIVVNACHNVKMQDVKVTAAGNSPNTDGIHVQLSSSVTILNSKIGTGDDCISIGPGTTNLWIENVACGPGHGISIGSLGKDQQEVGVQNVTVKTVTFTGTQNGVRIKSWGRPSNGFAKNILFQHAVMTNVQNPIVIDQNYCPDNKGCPGKASGVKISDVTYQDIHGTSATEVAVKFDCSSENPCSRIRLEDVKLTYKNQAAQSSCSHAAGTSTGFVQPTSCLIAS</sequence>
<keyword evidence="6 9" id="KW-0326">Glycosidase</keyword>
<keyword evidence="7" id="KW-0961">Cell wall biogenesis/degradation</keyword>
<feature type="domain" description="Rhamnogalacturonase A/B/Epimerase-like pectate lyase" evidence="12">
    <location>
        <begin position="28"/>
        <end position="71"/>
    </location>
</feature>
<dbReference type="SUPFAM" id="SSF51126">
    <property type="entry name" value="Pectin lyase-like"/>
    <property type="match status" value="2"/>
</dbReference>
<dbReference type="Proteomes" id="UP000237347">
    <property type="component" value="Unassembled WGS sequence"/>
</dbReference>
<comment type="caution">
    <text evidence="13">The sequence shown here is derived from an EMBL/GenBank/DDBJ whole genome shotgun (WGS) entry which is preliminary data.</text>
</comment>
<evidence type="ECO:0000256" key="10">
    <source>
        <dbReference type="SAM" id="Phobius"/>
    </source>
</evidence>
<name>A0AAW0J4T9_QUESU</name>
<evidence type="ECO:0000256" key="5">
    <source>
        <dbReference type="ARBA" id="ARBA00022801"/>
    </source>
</evidence>
<reference evidence="13 14" key="1">
    <citation type="journal article" date="2018" name="Sci. Data">
        <title>The draft genome sequence of cork oak.</title>
        <authorList>
            <person name="Ramos A.M."/>
            <person name="Usie A."/>
            <person name="Barbosa P."/>
            <person name="Barros P.M."/>
            <person name="Capote T."/>
            <person name="Chaves I."/>
            <person name="Simoes F."/>
            <person name="Abreu I."/>
            <person name="Carrasquinho I."/>
            <person name="Faro C."/>
            <person name="Guimaraes J.B."/>
            <person name="Mendonca D."/>
            <person name="Nobrega F."/>
            <person name="Rodrigues L."/>
            <person name="Saibo N.J.M."/>
            <person name="Varela M.C."/>
            <person name="Egas C."/>
            <person name="Matos J."/>
            <person name="Miguel C.M."/>
            <person name="Oliveira M.M."/>
            <person name="Ricardo C.P."/>
            <person name="Goncalves S."/>
        </authorList>
    </citation>
    <scope>NUCLEOTIDE SEQUENCE [LARGE SCALE GENOMIC DNA]</scope>
    <source>
        <strain evidence="14">cv. HL8</strain>
    </source>
</reference>
<evidence type="ECO:0000313" key="14">
    <source>
        <dbReference type="Proteomes" id="UP000237347"/>
    </source>
</evidence>
<dbReference type="GO" id="GO:0071555">
    <property type="term" value="P:cell wall organization"/>
    <property type="evidence" value="ECO:0007669"/>
    <property type="project" value="UniProtKB-KW"/>
</dbReference>
<comment type="subcellular location">
    <subcellularLocation>
        <location evidence="1">Secreted</location>
        <location evidence="1">Cell wall</location>
    </subcellularLocation>
</comment>
<evidence type="ECO:0000256" key="6">
    <source>
        <dbReference type="ARBA" id="ARBA00023295"/>
    </source>
</evidence>
<keyword evidence="4" id="KW-0964">Secreted</keyword>
<dbReference type="InterPro" id="IPR024535">
    <property type="entry name" value="RHGA/B-epi-like_pectate_lyase"/>
</dbReference>
<proteinExistence type="inferred from homology"/>
<dbReference type="InterPro" id="IPR012334">
    <property type="entry name" value="Pectin_lyas_fold"/>
</dbReference>
<feature type="chain" id="PRO_5043990440" evidence="11">
    <location>
        <begin position="23"/>
        <end position="485"/>
    </location>
</feature>
<keyword evidence="10" id="KW-1133">Transmembrane helix</keyword>
<dbReference type="InterPro" id="IPR011050">
    <property type="entry name" value="Pectin_lyase_fold/virulence"/>
</dbReference>
<dbReference type="EMBL" id="PKMF04000698">
    <property type="protein sequence ID" value="KAK7821548.1"/>
    <property type="molecule type" value="Genomic_DNA"/>
</dbReference>
<gene>
    <name evidence="13" type="primary">PGLR_9</name>
    <name evidence="13" type="ORF">CFP56_037575</name>
</gene>
<dbReference type="PANTHER" id="PTHR31375">
    <property type="match status" value="1"/>
</dbReference>
<evidence type="ECO:0000256" key="1">
    <source>
        <dbReference type="ARBA" id="ARBA00004191"/>
    </source>
</evidence>
<keyword evidence="11" id="KW-0732">Signal</keyword>
<dbReference type="Pfam" id="PF00295">
    <property type="entry name" value="Glyco_hydro_28"/>
    <property type="match status" value="1"/>
</dbReference>
<feature type="transmembrane region" description="Helical" evidence="10">
    <location>
        <begin position="46"/>
        <end position="71"/>
    </location>
</feature>
<evidence type="ECO:0000256" key="4">
    <source>
        <dbReference type="ARBA" id="ARBA00022525"/>
    </source>
</evidence>
<protein>
    <submittedName>
        <fullName evidence="13">Polygalacturonase</fullName>
    </submittedName>
</protein>
<dbReference type="PROSITE" id="PS00502">
    <property type="entry name" value="POLYGALACTURONASE"/>
    <property type="match status" value="1"/>
</dbReference>
<evidence type="ECO:0000256" key="8">
    <source>
        <dbReference type="PROSITE-ProRule" id="PRU10052"/>
    </source>
</evidence>
<evidence type="ECO:0000256" key="3">
    <source>
        <dbReference type="ARBA" id="ARBA00022512"/>
    </source>
</evidence>